<feature type="compositionally biased region" description="Basic and acidic residues" evidence="16">
    <location>
        <begin position="1"/>
        <end position="10"/>
    </location>
</feature>
<dbReference type="InterPro" id="IPR001757">
    <property type="entry name" value="P_typ_ATPase"/>
</dbReference>
<feature type="transmembrane region" description="Helical" evidence="15">
    <location>
        <begin position="134"/>
        <end position="153"/>
    </location>
</feature>
<keyword evidence="5" id="KW-0597">Phosphoprotein</keyword>
<keyword evidence="4 15" id="KW-1003">Cell membrane</keyword>
<evidence type="ECO:0000256" key="6">
    <source>
        <dbReference type="ARBA" id="ARBA00022692"/>
    </source>
</evidence>
<accession>A0ABR6RIU4</accession>
<dbReference type="SFLD" id="SFLDF00027">
    <property type="entry name" value="p-type_atpase"/>
    <property type="match status" value="1"/>
</dbReference>
<dbReference type="Pfam" id="PF00403">
    <property type="entry name" value="HMA"/>
    <property type="match status" value="1"/>
</dbReference>
<evidence type="ECO:0000256" key="12">
    <source>
        <dbReference type="ARBA" id="ARBA00022989"/>
    </source>
</evidence>
<dbReference type="RefSeq" id="WP_184710178.1">
    <property type="nucleotide sequence ID" value="NZ_JACHKZ010000023.1"/>
</dbReference>
<dbReference type="SUPFAM" id="SSF81660">
    <property type="entry name" value="Metal cation-transporting ATPase, ATP-binding domain N"/>
    <property type="match status" value="1"/>
</dbReference>
<comment type="subcellular location">
    <subcellularLocation>
        <location evidence="1">Cell membrane</location>
        <topology evidence="1">Multi-pass membrane protein</topology>
    </subcellularLocation>
</comment>
<dbReference type="NCBIfam" id="TIGR01525">
    <property type="entry name" value="ATPase-IB_hvy"/>
    <property type="match status" value="1"/>
</dbReference>
<dbReference type="EMBL" id="JACHKZ010000023">
    <property type="protein sequence ID" value="MBB6579095.1"/>
    <property type="molecule type" value="Genomic_DNA"/>
</dbReference>
<dbReference type="InterPro" id="IPR027256">
    <property type="entry name" value="P-typ_ATPase_IB"/>
</dbReference>
<keyword evidence="3" id="KW-0813">Transport</keyword>
<evidence type="ECO:0000256" key="5">
    <source>
        <dbReference type="ARBA" id="ARBA00022553"/>
    </source>
</evidence>
<evidence type="ECO:0000256" key="1">
    <source>
        <dbReference type="ARBA" id="ARBA00004651"/>
    </source>
</evidence>
<evidence type="ECO:0000256" key="11">
    <source>
        <dbReference type="ARBA" id="ARBA00022967"/>
    </source>
</evidence>
<dbReference type="Gene3D" id="3.40.1110.10">
    <property type="entry name" value="Calcium-transporting ATPase, cytoplasmic domain N"/>
    <property type="match status" value="1"/>
</dbReference>
<feature type="transmembrane region" description="Helical" evidence="15">
    <location>
        <begin position="391"/>
        <end position="409"/>
    </location>
</feature>
<evidence type="ECO:0000256" key="13">
    <source>
        <dbReference type="ARBA" id="ARBA00023065"/>
    </source>
</evidence>
<dbReference type="InterPro" id="IPR036412">
    <property type="entry name" value="HAD-like_sf"/>
</dbReference>
<dbReference type="SUPFAM" id="SSF81665">
    <property type="entry name" value="Calcium ATPase, transmembrane domain M"/>
    <property type="match status" value="1"/>
</dbReference>
<dbReference type="Pfam" id="PF00702">
    <property type="entry name" value="Hydrolase"/>
    <property type="match status" value="1"/>
</dbReference>
<evidence type="ECO:0000256" key="10">
    <source>
        <dbReference type="ARBA" id="ARBA00022842"/>
    </source>
</evidence>
<reference evidence="18 19" key="1">
    <citation type="submission" date="2020-08" db="EMBL/GenBank/DDBJ databases">
        <title>Functional genomics of gut bacteria from endangered species of beetles.</title>
        <authorList>
            <person name="Carlos-Shanley C."/>
        </authorList>
    </citation>
    <scope>NUCLEOTIDE SEQUENCE [LARGE SCALE GENOMIC DNA]</scope>
    <source>
        <strain evidence="18 19">S00124</strain>
    </source>
</reference>
<organism evidence="18 19">
    <name type="scientific">Comamonas odontotermitis</name>
    <dbReference type="NCBI Taxonomy" id="379895"/>
    <lineage>
        <taxon>Bacteria</taxon>
        <taxon>Pseudomonadati</taxon>
        <taxon>Pseudomonadota</taxon>
        <taxon>Betaproteobacteria</taxon>
        <taxon>Burkholderiales</taxon>
        <taxon>Comamonadaceae</taxon>
        <taxon>Comamonas</taxon>
    </lineage>
</organism>
<evidence type="ECO:0000313" key="18">
    <source>
        <dbReference type="EMBL" id="MBB6579095.1"/>
    </source>
</evidence>
<protein>
    <submittedName>
        <fullName evidence="18">Cu2+-exporting ATPase</fullName>
    </submittedName>
</protein>
<dbReference type="InterPro" id="IPR018303">
    <property type="entry name" value="ATPase_P-typ_P_site"/>
</dbReference>
<dbReference type="PANTHER" id="PTHR43520">
    <property type="entry name" value="ATP7, ISOFORM B"/>
    <property type="match status" value="1"/>
</dbReference>
<dbReference type="InterPro" id="IPR008250">
    <property type="entry name" value="ATPase_P-typ_transduc_dom_A_sf"/>
</dbReference>
<evidence type="ECO:0000256" key="7">
    <source>
        <dbReference type="ARBA" id="ARBA00022723"/>
    </source>
</evidence>
<sequence>MQDSHTRPVDDSLPVSQETGRRPVSGTLLLDDAREWSRFGRCLDDIAGRWESHIVVGGMYCAACALTIEDALRAVPGVEQVEVSTSAERARVVWVAGQTRPSRWMAAIEAAGYRVQPAMDAMAREMRRQESRQLLWRWLVAAFCMMQVMMYAWPVYVAQPGELSADMESLLRWASWVISLPVLLFTCQPFFKGAWRDLRRHQVGMDLPVALGMGIAFGVSTLGTLDPGGAFGSEVYFDSFTMFVFFLLSGRLLEQRLRHRNAGLLDEALNRLPQSVQRIGPHGVLQSVALSDLCVGDIIRVLPGDIFAADGVVRRGNSQADESLLTGESTPRPKHAGDGVVSGSTNLNASLDVEVTRLGEQTIYAGMVALMRQAAMQKPAMVQLADRVARPFLWGVLLCAALAAALWWPQGPAQALMVAVAVLIVTCPCALSLAAPASLLCAAGAAARHGVLVRRLQALEQLSQIDTVVFDKTGTLTGGQLCVQQVLPLGALSGEDAWRLAALLCWESRHPAARALIRPDIDEMPDWQVSDVCEVVGQGLQARAMPLESRTAHLPMIPFGQSVELRLGSAAFTETAYDTVPEARLVLAWRDTRHGQWHPLAGFILAESPRPEAFQALQALRRLGLHICLLSGDREEAVHTVAQQLGIEVAHGHCSPADKLGWLQAEQSKGRHVAMVGDGLNDGPVLAAAQVSFAVGDALPLAQAQSDIVVPGGDLRQVACSLLHARATMRVIRQNLLWAAGYNALCVPLAMMGHMPAWLAGLGMALSSLAVVLNAARLLRWPVVELPDAEADLCNENQALDLQTMGST</sequence>
<comment type="similarity">
    <text evidence="2 15">Belongs to the cation transport ATPase (P-type) (TC 3.A.3) family. Type IB subfamily.</text>
</comment>
<feature type="domain" description="HMA" evidence="17">
    <location>
        <begin position="50"/>
        <end position="116"/>
    </location>
</feature>
<keyword evidence="19" id="KW-1185">Reference proteome</keyword>
<dbReference type="InterPro" id="IPR023298">
    <property type="entry name" value="ATPase_P-typ_TM_dom_sf"/>
</dbReference>
<evidence type="ECO:0000256" key="16">
    <source>
        <dbReference type="SAM" id="MobiDB-lite"/>
    </source>
</evidence>
<keyword evidence="6 15" id="KW-0812">Transmembrane</keyword>
<feature type="compositionally biased region" description="Polar residues" evidence="16">
    <location>
        <begin position="320"/>
        <end position="329"/>
    </location>
</feature>
<dbReference type="SUPFAM" id="SSF81653">
    <property type="entry name" value="Calcium ATPase, transduction domain A"/>
    <property type="match status" value="1"/>
</dbReference>
<dbReference type="NCBIfam" id="TIGR01494">
    <property type="entry name" value="ATPase_P-type"/>
    <property type="match status" value="2"/>
</dbReference>
<keyword evidence="7 15" id="KW-0479">Metal-binding</keyword>
<dbReference type="SFLD" id="SFLDS00003">
    <property type="entry name" value="Haloacid_Dehalogenase"/>
    <property type="match status" value="1"/>
</dbReference>
<keyword evidence="8 15" id="KW-0547">Nucleotide-binding</keyword>
<dbReference type="CDD" id="cd02079">
    <property type="entry name" value="P-type_ATPase_HM"/>
    <property type="match status" value="1"/>
</dbReference>
<evidence type="ECO:0000259" key="17">
    <source>
        <dbReference type="PROSITE" id="PS50846"/>
    </source>
</evidence>
<keyword evidence="9 15" id="KW-0067">ATP-binding</keyword>
<dbReference type="PROSITE" id="PS50846">
    <property type="entry name" value="HMA_2"/>
    <property type="match status" value="1"/>
</dbReference>
<feature type="transmembrane region" description="Helical" evidence="15">
    <location>
        <begin position="235"/>
        <end position="253"/>
    </location>
</feature>
<feature type="region of interest" description="Disordered" evidence="16">
    <location>
        <begin position="320"/>
        <end position="339"/>
    </location>
</feature>
<evidence type="ECO:0000256" key="14">
    <source>
        <dbReference type="ARBA" id="ARBA00023136"/>
    </source>
</evidence>
<keyword evidence="14 15" id="KW-0472">Membrane</keyword>
<keyword evidence="11" id="KW-1278">Translocase</keyword>
<dbReference type="InterPro" id="IPR044492">
    <property type="entry name" value="P_typ_ATPase_HD_dom"/>
</dbReference>
<dbReference type="Gene3D" id="3.40.50.1000">
    <property type="entry name" value="HAD superfamily/HAD-like"/>
    <property type="match status" value="1"/>
</dbReference>
<feature type="transmembrane region" description="Helical" evidence="15">
    <location>
        <begin position="415"/>
        <end position="447"/>
    </location>
</feature>
<dbReference type="InterPro" id="IPR006121">
    <property type="entry name" value="HMA_dom"/>
</dbReference>
<dbReference type="InterPro" id="IPR023214">
    <property type="entry name" value="HAD_sf"/>
</dbReference>
<dbReference type="Proteomes" id="UP000562492">
    <property type="component" value="Unassembled WGS sequence"/>
</dbReference>
<keyword evidence="13" id="KW-0406">Ion transport</keyword>
<dbReference type="CDD" id="cd00371">
    <property type="entry name" value="HMA"/>
    <property type="match status" value="1"/>
</dbReference>
<feature type="transmembrane region" description="Helical" evidence="15">
    <location>
        <begin position="173"/>
        <end position="191"/>
    </location>
</feature>
<evidence type="ECO:0000256" key="9">
    <source>
        <dbReference type="ARBA" id="ARBA00022840"/>
    </source>
</evidence>
<evidence type="ECO:0000256" key="4">
    <source>
        <dbReference type="ARBA" id="ARBA00022475"/>
    </source>
</evidence>
<feature type="region of interest" description="Disordered" evidence="16">
    <location>
        <begin position="1"/>
        <end position="21"/>
    </location>
</feature>
<dbReference type="SFLD" id="SFLDG00002">
    <property type="entry name" value="C1.7:_P-type_atpase_like"/>
    <property type="match status" value="1"/>
</dbReference>
<feature type="transmembrane region" description="Helical" evidence="15">
    <location>
        <begin position="735"/>
        <end position="751"/>
    </location>
</feature>
<evidence type="ECO:0000256" key="15">
    <source>
        <dbReference type="RuleBase" id="RU362081"/>
    </source>
</evidence>
<evidence type="ECO:0000313" key="19">
    <source>
        <dbReference type="Proteomes" id="UP000562492"/>
    </source>
</evidence>
<dbReference type="PANTHER" id="PTHR43520:SF5">
    <property type="entry name" value="CATION-TRANSPORTING P-TYPE ATPASE-RELATED"/>
    <property type="match status" value="1"/>
</dbReference>
<gene>
    <name evidence="18" type="ORF">HNP33_003205</name>
</gene>
<keyword evidence="12 15" id="KW-1133">Transmembrane helix</keyword>
<evidence type="ECO:0000256" key="2">
    <source>
        <dbReference type="ARBA" id="ARBA00006024"/>
    </source>
</evidence>
<keyword evidence="10" id="KW-0460">Magnesium</keyword>
<dbReference type="PRINTS" id="PR00119">
    <property type="entry name" value="CATATPASE"/>
</dbReference>
<dbReference type="Pfam" id="PF00122">
    <property type="entry name" value="E1-E2_ATPase"/>
    <property type="match status" value="1"/>
</dbReference>
<dbReference type="SUPFAM" id="SSF56784">
    <property type="entry name" value="HAD-like"/>
    <property type="match status" value="1"/>
</dbReference>
<dbReference type="InterPro" id="IPR059000">
    <property type="entry name" value="ATPase_P-type_domA"/>
</dbReference>
<dbReference type="Gene3D" id="3.30.70.100">
    <property type="match status" value="1"/>
</dbReference>
<name>A0ABR6RIU4_9BURK</name>
<evidence type="ECO:0000256" key="3">
    <source>
        <dbReference type="ARBA" id="ARBA00022448"/>
    </source>
</evidence>
<feature type="transmembrane region" description="Helical" evidence="15">
    <location>
        <begin position="203"/>
        <end position="223"/>
    </location>
</feature>
<proteinExistence type="inferred from homology"/>
<dbReference type="InterPro" id="IPR023299">
    <property type="entry name" value="ATPase_P-typ_cyto_dom_N"/>
</dbReference>
<dbReference type="PROSITE" id="PS00154">
    <property type="entry name" value="ATPASE_E1_E2"/>
    <property type="match status" value="1"/>
</dbReference>
<comment type="caution">
    <text evidence="18">The sequence shown here is derived from an EMBL/GenBank/DDBJ whole genome shotgun (WGS) entry which is preliminary data.</text>
</comment>
<evidence type="ECO:0000256" key="8">
    <source>
        <dbReference type="ARBA" id="ARBA00022741"/>
    </source>
</evidence>
<dbReference type="Gene3D" id="2.70.150.10">
    <property type="entry name" value="Calcium-transporting ATPase, cytoplasmic transduction domain A"/>
    <property type="match status" value="1"/>
</dbReference>
<dbReference type="SUPFAM" id="SSF55008">
    <property type="entry name" value="HMA, heavy metal-associated domain"/>
    <property type="match status" value="1"/>
</dbReference>
<dbReference type="InterPro" id="IPR036163">
    <property type="entry name" value="HMA_dom_sf"/>
</dbReference>